<reference evidence="3" key="1">
    <citation type="submission" date="2015-09" db="EMBL/GenBank/DDBJ databases">
        <authorList>
            <consortium name="Pathogen Informatics"/>
        </authorList>
    </citation>
    <scope>NUCLEOTIDE SEQUENCE [LARGE SCALE GENOMIC DNA]</scope>
    <source>
        <strain evidence="3">Lake Konstanz</strain>
    </source>
</reference>
<feature type="non-terminal residue" evidence="2">
    <location>
        <position position="220"/>
    </location>
</feature>
<dbReference type="AlphaFoldDB" id="A0A0S4IU53"/>
<proteinExistence type="predicted"/>
<evidence type="ECO:0000256" key="1">
    <source>
        <dbReference type="SAM" id="MobiDB-lite"/>
    </source>
</evidence>
<protein>
    <submittedName>
        <fullName evidence="2">Uncharacterized protein</fullName>
    </submittedName>
</protein>
<keyword evidence="3" id="KW-1185">Reference proteome</keyword>
<dbReference type="Proteomes" id="UP000051952">
    <property type="component" value="Unassembled WGS sequence"/>
</dbReference>
<sequence length="220" mass="22836">MGALVEEMIAALKLQTQGDRYAKAGLASGVTASTPSAAALVCGTRLFQVSELGEVEVAIAQLHHLLADVAKMLPPPVISRIRATLAERSGSGGGAVDGDEAGEAKTGSDVVSSEDQSDGDLSTASSCRSSVNHARRPTHVARASAADDVAQMMQWVDSKYDVNDAPVVQALENSIDGHGRINVAAEFADDALLPIEVVALESRAHRQLRTGRDVAALAAQ</sequence>
<dbReference type="EMBL" id="CYKH01000373">
    <property type="protein sequence ID" value="CUF63444.1"/>
    <property type="molecule type" value="Genomic_DNA"/>
</dbReference>
<evidence type="ECO:0000313" key="2">
    <source>
        <dbReference type="EMBL" id="CUF63444.1"/>
    </source>
</evidence>
<feature type="region of interest" description="Disordered" evidence="1">
    <location>
        <begin position="88"/>
        <end position="144"/>
    </location>
</feature>
<name>A0A0S4IU53_BODSA</name>
<dbReference type="VEuPathDB" id="TriTrypDB:BSAL_64260"/>
<feature type="compositionally biased region" description="Polar residues" evidence="1">
    <location>
        <begin position="109"/>
        <end position="132"/>
    </location>
</feature>
<gene>
    <name evidence="2" type="ORF">BSAL_64260</name>
</gene>
<evidence type="ECO:0000313" key="3">
    <source>
        <dbReference type="Proteomes" id="UP000051952"/>
    </source>
</evidence>
<accession>A0A0S4IU53</accession>
<organism evidence="2 3">
    <name type="scientific">Bodo saltans</name>
    <name type="common">Flagellated protozoan</name>
    <dbReference type="NCBI Taxonomy" id="75058"/>
    <lineage>
        <taxon>Eukaryota</taxon>
        <taxon>Discoba</taxon>
        <taxon>Euglenozoa</taxon>
        <taxon>Kinetoplastea</taxon>
        <taxon>Metakinetoplastina</taxon>
        <taxon>Eubodonida</taxon>
        <taxon>Bodonidae</taxon>
        <taxon>Bodo</taxon>
    </lineage>
</organism>